<feature type="domain" description="Protein kinase" evidence="3">
    <location>
        <begin position="115"/>
        <end position="474"/>
    </location>
</feature>
<dbReference type="Proteomes" id="UP000229706">
    <property type="component" value="Unassembled WGS sequence"/>
</dbReference>
<dbReference type="GO" id="GO:0004672">
    <property type="term" value="F:protein kinase activity"/>
    <property type="evidence" value="ECO:0007669"/>
    <property type="project" value="InterPro"/>
</dbReference>
<dbReference type="PANTHER" id="PTHR10566:SF113">
    <property type="entry name" value="PROTEIN ACTIVITY OF BC1 COMPLEX KINASE 7, CHLOROPLASTIC"/>
    <property type="match status" value="1"/>
</dbReference>
<comment type="caution">
    <text evidence="4">The sequence shown here is derived from an EMBL/GenBank/DDBJ whole genome shotgun (WGS) entry which is preliminary data.</text>
</comment>
<dbReference type="InterPro" id="IPR011009">
    <property type="entry name" value="Kinase-like_dom_sf"/>
</dbReference>
<dbReference type="SUPFAM" id="SSF56112">
    <property type="entry name" value="Protein kinase-like (PK-like)"/>
    <property type="match status" value="1"/>
</dbReference>
<keyword evidence="2" id="KW-1133">Transmembrane helix</keyword>
<sequence>MTVEKMTEIKKRLKRLTEIIFVFIIFFWRAFIRLKGNEKATEEKRAILLRKTLEKLGSVFIKFGQLLSLRPDFLPIFYCQELFFLLENVPPFSYDEVVKTFQKEFSSRPDSLFKTFIKKPVAAASFGQVHEAYLKTGEKVAIKIQRPQIKEIVERDIGLMKLIAKIVDLFPFGPNKLSPLIKEFENWTKEELDYLVEANYTDEFYQKTKNSIDSITAPSVYKNFCSQKILTAQYIEGITISSILLALKNNDHIILKNLKQMGFSKEKIAIKILKGSIKQIYIDGFFHADPHPANIIFTKNKGLVYIDFGIVGKLTRKERIACLRYVRSVLYEDTENSFDALIHLCDISKVTDLNSFKKEHDKIVKKTLKLFNEGKIKGTSQIIGKKLMETLKILQKYQAVVPPNTLRYFRTVATIESIVLSLNPNLELNSMADKFRNISIVNLIKELPEFLTPETLNESIIRWVNFVEKEMLNQ</sequence>
<evidence type="ECO:0000256" key="2">
    <source>
        <dbReference type="SAM" id="Phobius"/>
    </source>
</evidence>
<dbReference type="Pfam" id="PF03109">
    <property type="entry name" value="ABC1"/>
    <property type="match status" value="1"/>
</dbReference>
<protein>
    <recommendedName>
        <fullName evidence="3">Protein kinase domain-containing protein</fullName>
    </recommendedName>
</protein>
<accession>A0A2M8DBC0</accession>
<keyword evidence="2" id="KW-0472">Membrane</keyword>
<proteinExistence type="inferred from homology"/>
<gene>
    <name evidence="4" type="ORF">CO083_05800</name>
</gene>
<organism evidence="4 5">
    <name type="scientific">Candidatus Roizmanbacteria bacterium CG_4_9_14_0_8_um_filter_34_12</name>
    <dbReference type="NCBI Taxonomy" id="1974840"/>
    <lineage>
        <taxon>Bacteria</taxon>
        <taxon>Candidatus Roizmaniibacteriota</taxon>
    </lineage>
</organism>
<comment type="similarity">
    <text evidence="1">Belongs to the protein kinase superfamily. ADCK protein kinase family.</text>
</comment>
<dbReference type="PANTHER" id="PTHR10566">
    <property type="entry name" value="CHAPERONE-ACTIVITY OF BC1 COMPLEX CABC1 -RELATED"/>
    <property type="match status" value="1"/>
</dbReference>
<dbReference type="AlphaFoldDB" id="A0A2M8DBC0"/>
<evidence type="ECO:0000256" key="1">
    <source>
        <dbReference type="ARBA" id="ARBA00009670"/>
    </source>
</evidence>
<dbReference type="InterPro" id="IPR050154">
    <property type="entry name" value="UbiB_kinase"/>
</dbReference>
<dbReference type="InterPro" id="IPR000719">
    <property type="entry name" value="Prot_kinase_dom"/>
</dbReference>
<dbReference type="Gene3D" id="1.10.510.10">
    <property type="entry name" value="Transferase(Phosphotransferase) domain 1"/>
    <property type="match status" value="1"/>
</dbReference>
<dbReference type="EMBL" id="PFTH01000210">
    <property type="protein sequence ID" value="PJB87669.1"/>
    <property type="molecule type" value="Genomic_DNA"/>
</dbReference>
<name>A0A2M8DBC0_9BACT</name>
<dbReference type="InterPro" id="IPR004147">
    <property type="entry name" value="ABC1_dom"/>
</dbReference>
<evidence type="ECO:0000259" key="3">
    <source>
        <dbReference type="PROSITE" id="PS50011"/>
    </source>
</evidence>
<evidence type="ECO:0000313" key="5">
    <source>
        <dbReference type="Proteomes" id="UP000229706"/>
    </source>
</evidence>
<dbReference type="CDD" id="cd05121">
    <property type="entry name" value="ABC1_ADCK3-like"/>
    <property type="match status" value="1"/>
</dbReference>
<evidence type="ECO:0000313" key="4">
    <source>
        <dbReference type="EMBL" id="PJB87669.1"/>
    </source>
</evidence>
<dbReference type="PROSITE" id="PS50011">
    <property type="entry name" value="PROTEIN_KINASE_DOM"/>
    <property type="match status" value="1"/>
</dbReference>
<feature type="transmembrane region" description="Helical" evidence="2">
    <location>
        <begin position="12"/>
        <end position="31"/>
    </location>
</feature>
<reference evidence="5" key="1">
    <citation type="submission" date="2017-09" db="EMBL/GenBank/DDBJ databases">
        <title>Depth-based differentiation of microbial function through sediment-hosted aquifers and enrichment of novel symbionts in the deep terrestrial subsurface.</title>
        <authorList>
            <person name="Probst A.J."/>
            <person name="Ladd B."/>
            <person name="Jarett J.K."/>
            <person name="Geller-Mcgrath D.E."/>
            <person name="Sieber C.M.K."/>
            <person name="Emerson J.B."/>
            <person name="Anantharaman K."/>
            <person name="Thomas B.C."/>
            <person name="Malmstrom R."/>
            <person name="Stieglmeier M."/>
            <person name="Klingl A."/>
            <person name="Woyke T."/>
            <person name="Ryan C.M."/>
            <person name="Banfield J.F."/>
        </authorList>
    </citation>
    <scope>NUCLEOTIDE SEQUENCE [LARGE SCALE GENOMIC DNA]</scope>
</reference>
<keyword evidence="2" id="KW-0812">Transmembrane</keyword>
<dbReference type="GO" id="GO:0005524">
    <property type="term" value="F:ATP binding"/>
    <property type="evidence" value="ECO:0007669"/>
    <property type="project" value="InterPro"/>
</dbReference>